<evidence type="ECO:0000313" key="6">
    <source>
        <dbReference type="EMBL" id="KXB73467.1"/>
    </source>
</evidence>
<dbReference type="InterPro" id="IPR022572">
    <property type="entry name" value="DNA_rep/recomb_RecO_N"/>
</dbReference>
<keyword evidence="7" id="KW-1185">Reference proteome</keyword>
<organism evidence="6 7">
    <name type="scientific">Porphyromonas somerae</name>
    <dbReference type="NCBI Taxonomy" id="322095"/>
    <lineage>
        <taxon>Bacteria</taxon>
        <taxon>Pseudomonadati</taxon>
        <taxon>Bacteroidota</taxon>
        <taxon>Bacteroidia</taxon>
        <taxon>Bacteroidales</taxon>
        <taxon>Porphyromonadaceae</taxon>
        <taxon>Porphyromonas</taxon>
    </lineage>
</organism>
<dbReference type="Pfam" id="PF02565">
    <property type="entry name" value="RecO_C"/>
    <property type="match status" value="1"/>
</dbReference>
<sequence>MGYTTTPALVLHRTRYSDRYSIVHLYSREIGYVGTLVPETSSRKNAVREHLRPLSEVEITLSLSPQRDLARIQEVHSLHPRHAVHTDPAKGAQAIFLSEFLYRILSTTQTPDDELYDYISSSLILWEGLSRGVANFHLCFLLTLLPYFGIAPDLPNEEARGCGYCFSLQEQCYLPQREAYCLSPEETQHLPLFLRMSYDTMHGFAYSRQQRGVILDYLLAYYRLHLHSFPQLKCLPILRQLGQSAERN</sequence>
<reference evidence="7" key="1">
    <citation type="submission" date="2016-01" db="EMBL/GenBank/DDBJ databases">
        <authorList>
            <person name="Mitreva M."/>
            <person name="Pepin K.H."/>
            <person name="Mihindukulasuriya K.A."/>
            <person name="Fulton R."/>
            <person name="Fronick C."/>
            <person name="O'Laughlin M."/>
            <person name="Miner T."/>
            <person name="Herter B."/>
            <person name="Rosa B.A."/>
            <person name="Cordes M."/>
            <person name="Tomlinson C."/>
            <person name="Wollam A."/>
            <person name="Palsikar V.B."/>
            <person name="Mardis E.R."/>
            <person name="Wilson R.K."/>
        </authorList>
    </citation>
    <scope>NUCLEOTIDE SEQUENCE [LARGE SCALE GENOMIC DNA]</scope>
    <source>
        <strain evidence="7">KA00683</strain>
    </source>
</reference>
<name>A0A134B0M0_9PORP</name>
<evidence type="ECO:0000256" key="1">
    <source>
        <dbReference type="ARBA" id="ARBA00022763"/>
    </source>
</evidence>
<dbReference type="SUPFAM" id="SSF50249">
    <property type="entry name" value="Nucleic acid-binding proteins"/>
    <property type="match status" value="1"/>
</dbReference>
<dbReference type="PANTHER" id="PTHR33991:SF1">
    <property type="entry name" value="DNA REPAIR PROTEIN RECO"/>
    <property type="match status" value="1"/>
</dbReference>
<dbReference type="InterPro" id="IPR012340">
    <property type="entry name" value="NA-bd_OB-fold"/>
</dbReference>
<keyword evidence="2 4" id="KW-0233">DNA recombination</keyword>
<dbReference type="GO" id="GO:0043590">
    <property type="term" value="C:bacterial nucleoid"/>
    <property type="evidence" value="ECO:0007669"/>
    <property type="project" value="TreeGrafter"/>
</dbReference>
<dbReference type="AlphaFoldDB" id="A0A134B0M0"/>
<dbReference type="GO" id="GO:0006302">
    <property type="term" value="P:double-strand break repair"/>
    <property type="evidence" value="ECO:0007669"/>
    <property type="project" value="TreeGrafter"/>
</dbReference>
<feature type="domain" description="DNA replication/recombination mediator RecO N-terminal" evidence="5">
    <location>
        <begin position="1"/>
        <end position="79"/>
    </location>
</feature>
<dbReference type="Gene3D" id="2.40.50.140">
    <property type="entry name" value="Nucleic acid-binding proteins"/>
    <property type="match status" value="1"/>
</dbReference>
<dbReference type="PANTHER" id="PTHR33991">
    <property type="entry name" value="DNA REPAIR PROTEIN RECO"/>
    <property type="match status" value="1"/>
</dbReference>
<dbReference type="InterPro" id="IPR003717">
    <property type="entry name" value="RecO"/>
</dbReference>
<evidence type="ECO:0000256" key="4">
    <source>
        <dbReference type="HAMAP-Rule" id="MF_00201"/>
    </source>
</evidence>
<keyword evidence="1 4" id="KW-0227">DNA damage</keyword>
<proteinExistence type="inferred from homology"/>
<dbReference type="HAMAP" id="MF_00201">
    <property type="entry name" value="RecO"/>
    <property type="match status" value="1"/>
</dbReference>
<dbReference type="GO" id="GO:0006310">
    <property type="term" value="P:DNA recombination"/>
    <property type="evidence" value="ECO:0007669"/>
    <property type="project" value="UniProtKB-UniRule"/>
</dbReference>
<dbReference type="Proteomes" id="UP000070224">
    <property type="component" value="Unassembled WGS sequence"/>
</dbReference>
<protein>
    <recommendedName>
        <fullName evidence="4">DNA repair protein RecO</fullName>
    </recommendedName>
    <alternativeName>
        <fullName evidence="4">Recombination protein O</fullName>
    </alternativeName>
</protein>
<dbReference type="STRING" id="322095.HMPREF3185_01990"/>
<dbReference type="PATRIC" id="fig|322095.3.peg.1965"/>
<keyword evidence="3 4" id="KW-0234">DNA repair</keyword>
<comment type="caution">
    <text evidence="6">The sequence shown here is derived from an EMBL/GenBank/DDBJ whole genome shotgun (WGS) entry which is preliminary data.</text>
</comment>
<accession>A0A134B0M0</accession>
<dbReference type="RefSeq" id="WP_060936036.1">
    <property type="nucleotide sequence ID" value="NZ_KQ960465.1"/>
</dbReference>
<evidence type="ECO:0000313" key="7">
    <source>
        <dbReference type="Proteomes" id="UP000070224"/>
    </source>
</evidence>
<dbReference type="OrthoDB" id="9789152at2"/>
<dbReference type="Pfam" id="PF11967">
    <property type="entry name" value="RecO_N"/>
    <property type="match status" value="1"/>
</dbReference>
<evidence type="ECO:0000256" key="3">
    <source>
        <dbReference type="ARBA" id="ARBA00023204"/>
    </source>
</evidence>
<dbReference type="EMBL" id="LSDK01000138">
    <property type="protein sequence ID" value="KXB73467.1"/>
    <property type="molecule type" value="Genomic_DNA"/>
</dbReference>
<dbReference type="SUPFAM" id="SSF57863">
    <property type="entry name" value="ArfGap/RecO-like zinc finger"/>
    <property type="match status" value="1"/>
</dbReference>
<comment type="similarity">
    <text evidence="4">Belongs to the RecO family.</text>
</comment>
<dbReference type="InterPro" id="IPR037278">
    <property type="entry name" value="ARFGAP/RecO"/>
</dbReference>
<evidence type="ECO:0000259" key="5">
    <source>
        <dbReference type="Pfam" id="PF11967"/>
    </source>
</evidence>
<comment type="function">
    <text evidence="4">Involved in DNA repair and RecF pathway recombination.</text>
</comment>
<gene>
    <name evidence="4" type="primary">recO</name>
    <name evidence="6" type="ORF">HMPREF3185_01990</name>
</gene>
<evidence type="ECO:0000256" key="2">
    <source>
        <dbReference type="ARBA" id="ARBA00023172"/>
    </source>
</evidence>